<gene>
    <name evidence="1" type="ORF">H8S20_06355</name>
</gene>
<proteinExistence type="predicted"/>
<name>A0ABR7DCC2_9CLOT</name>
<accession>A0ABR7DCC2</accession>
<dbReference type="EMBL" id="JACOOO010000009">
    <property type="protein sequence ID" value="MBC5628518.1"/>
    <property type="molecule type" value="Genomic_DNA"/>
</dbReference>
<reference evidence="1 2" key="1">
    <citation type="submission" date="2020-08" db="EMBL/GenBank/DDBJ databases">
        <title>Genome public.</title>
        <authorList>
            <person name="Liu C."/>
            <person name="Sun Q."/>
        </authorList>
    </citation>
    <scope>NUCLEOTIDE SEQUENCE [LARGE SCALE GENOMIC DNA]</scope>
    <source>
        <strain evidence="1 2">NSJ-6</strain>
    </source>
</reference>
<comment type="caution">
    <text evidence="1">The sequence shown here is derived from an EMBL/GenBank/DDBJ whole genome shotgun (WGS) entry which is preliminary data.</text>
</comment>
<evidence type="ECO:0000313" key="2">
    <source>
        <dbReference type="Proteomes" id="UP000596929"/>
    </source>
</evidence>
<evidence type="ECO:0000313" key="1">
    <source>
        <dbReference type="EMBL" id="MBC5628518.1"/>
    </source>
</evidence>
<protein>
    <submittedName>
        <fullName evidence="1">Uncharacterized protein</fullName>
    </submittedName>
</protein>
<keyword evidence="2" id="KW-1185">Reference proteome</keyword>
<sequence>MNTKIIKLDINRRLYDKIVAKQDDTKSRFLLFQLLDGAVPFNLTDRSVRVYGVKP</sequence>
<organism evidence="1 2">
    <name type="scientific">Clostridium hominis</name>
    <dbReference type="NCBI Taxonomy" id="2763036"/>
    <lineage>
        <taxon>Bacteria</taxon>
        <taxon>Bacillati</taxon>
        <taxon>Bacillota</taxon>
        <taxon>Clostridia</taxon>
        <taxon>Eubacteriales</taxon>
        <taxon>Clostridiaceae</taxon>
        <taxon>Clostridium</taxon>
    </lineage>
</organism>
<dbReference type="Proteomes" id="UP000596929">
    <property type="component" value="Unassembled WGS sequence"/>
</dbReference>
<feature type="non-terminal residue" evidence="1">
    <location>
        <position position="55"/>
    </location>
</feature>